<reference evidence="4 5" key="2">
    <citation type="journal article" date="2013" name="PLoS ONE">
        <title>INDIGO - INtegrated Data Warehouse of MIcrobial GenOmes with Examples from the Red Sea Extremophiles.</title>
        <authorList>
            <person name="Alam I."/>
            <person name="Antunes A."/>
            <person name="Kamau A.A."/>
            <person name="Ba Alawi W."/>
            <person name="Kalkatawi M."/>
            <person name="Stingl U."/>
            <person name="Bajic V.B."/>
        </authorList>
    </citation>
    <scope>NUCLEOTIDE SEQUENCE [LARGE SCALE GENOMIC DNA]</scope>
    <source>
        <strain evidence="4 5">SSD-17B</strain>
    </source>
</reference>
<name>U2FQP4_9MOLU</name>
<evidence type="ECO:0000256" key="2">
    <source>
        <dbReference type="ARBA" id="ARBA00022801"/>
    </source>
</evidence>
<evidence type="ECO:0000313" key="5">
    <source>
        <dbReference type="Proteomes" id="UP000005707"/>
    </source>
</evidence>
<dbReference type="InterPro" id="IPR001130">
    <property type="entry name" value="TatD-like"/>
</dbReference>
<dbReference type="InterPro" id="IPR032466">
    <property type="entry name" value="Metal_Hydrolase"/>
</dbReference>
<dbReference type="GO" id="GO:0004536">
    <property type="term" value="F:DNA nuclease activity"/>
    <property type="evidence" value="ECO:0007669"/>
    <property type="project" value="InterPro"/>
</dbReference>
<dbReference type="OrthoDB" id="9810005at2"/>
<dbReference type="PANTHER" id="PTHR46124">
    <property type="entry name" value="D-AMINOACYL-TRNA DEACYLASE"/>
    <property type="match status" value="1"/>
</dbReference>
<accession>U2FQP4</accession>
<feature type="binding site" evidence="3">
    <location>
        <position position="128"/>
    </location>
    <ligand>
        <name>a divalent metal cation</name>
        <dbReference type="ChEBI" id="CHEBI:60240"/>
        <label>2</label>
    </ligand>
</feature>
<dbReference type="EMBL" id="AFNU02000002">
    <property type="protein sequence ID" value="ERJ13349.1"/>
    <property type="molecule type" value="Genomic_DNA"/>
</dbReference>
<dbReference type="InterPro" id="IPR015991">
    <property type="entry name" value="TatD/YcfH-like"/>
</dbReference>
<feature type="binding site" evidence="3">
    <location>
        <position position="6"/>
    </location>
    <ligand>
        <name>a divalent metal cation</name>
        <dbReference type="ChEBI" id="CHEBI:60240"/>
        <label>1</label>
    </ligand>
</feature>
<comment type="caution">
    <text evidence="4">The sequence shown here is derived from an EMBL/GenBank/DDBJ whole genome shotgun (WGS) entry which is preliminary data.</text>
</comment>
<dbReference type="SUPFAM" id="SSF51556">
    <property type="entry name" value="Metallo-dependent hydrolases"/>
    <property type="match status" value="1"/>
</dbReference>
<organism evidence="4 5">
    <name type="scientific">Haloplasma contractile SSD-17B</name>
    <dbReference type="NCBI Taxonomy" id="1033810"/>
    <lineage>
        <taxon>Bacteria</taxon>
        <taxon>Bacillati</taxon>
        <taxon>Mycoplasmatota</taxon>
        <taxon>Mollicutes</taxon>
        <taxon>Haloplasmatales</taxon>
        <taxon>Haloplasmataceae</taxon>
        <taxon>Haloplasma</taxon>
    </lineage>
</organism>
<dbReference type="NCBIfam" id="TIGR00010">
    <property type="entry name" value="YchF/TatD family DNA exonuclease"/>
    <property type="match status" value="1"/>
</dbReference>
<proteinExistence type="predicted"/>
<keyword evidence="5" id="KW-1185">Reference proteome</keyword>
<dbReference type="eggNOG" id="COG0084">
    <property type="taxonomic scope" value="Bacteria"/>
</dbReference>
<feature type="binding site" evidence="3">
    <location>
        <position position="92"/>
    </location>
    <ligand>
        <name>a divalent metal cation</name>
        <dbReference type="ChEBI" id="CHEBI:60240"/>
        <label>1</label>
    </ligand>
</feature>
<dbReference type="GO" id="GO:0016788">
    <property type="term" value="F:hydrolase activity, acting on ester bonds"/>
    <property type="evidence" value="ECO:0007669"/>
    <property type="project" value="InterPro"/>
</dbReference>
<evidence type="ECO:0000313" key="4">
    <source>
        <dbReference type="EMBL" id="ERJ13349.1"/>
    </source>
</evidence>
<dbReference type="PROSITE" id="PS01137">
    <property type="entry name" value="TATD_1"/>
    <property type="match status" value="1"/>
</dbReference>
<dbReference type="RefSeq" id="WP_008826658.1">
    <property type="nucleotide sequence ID" value="NZ_AFNU02000002.1"/>
</dbReference>
<protein>
    <submittedName>
        <fullName evidence="4">Deoxyribonuclease TatD family protein</fullName>
    </submittedName>
</protein>
<dbReference type="PANTHER" id="PTHR46124:SF2">
    <property type="entry name" value="D-AMINOACYL-TRNA DEACYLASE"/>
    <property type="match status" value="1"/>
</dbReference>
<dbReference type="CDD" id="cd01310">
    <property type="entry name" value="TatD_DNAse"/>
    <property type="match status" value="1"/>
</dbReference>
<dbReference type="PIRSF" id="PIRSF005902">
    <property type="entry name" value="DNase_TatD"/>
    <property type="match status" value="1"/>
</dbReference>
<feature type="binding site" evidence="3">
    <location>
        <position position="8"/>
    </location>
    <ligand>
        <name>a divalent metal cation</name>
        <dbReference type="ChEBI" id="CHEBI:60240"/>
        <label>1</label>
    </ligand>
</feature>
<evidence type="ECO:0000256" key="1">
    <source>
        <dbReference type="ARBA" id="ARBA00022723"/>
    </source>
</evidence>
<feature type="binding site" evidence="3">
    <location>
        <position position="205"/>
    </location>
    <ligand>
        <name>a divalent metal cation</name>
        <dbReference type="ChEBI" id="CHEBI:60240"/>
        <label>1</label>
    </ligand>
</feature>
<feature type="binding site" evidence="3">
    <location>
        <position position="155"/>
    </location>
    <ligand>
        <name>a divalent metal cation</name>
        <dbReference type="ChEBI" id="CHEBI:60240"/>
        <label>2</label>
    </ligand>
</feature>
<dbReference type="InterPro" id="IPR018228">
    <property type="entry name" value="DNase_TatD-rel_CS"/>
</dbReference>
<dbReference type="FunCoup" id="U2FQP4">
    <property type="interactions" value="375"/>
</dbReference>
<dbReference type="GO" id="GO:0005829">
    <property type="term" value="C:cytosol"/>
    <property type="evidence" value="ECO:0007669"/>
    <property type="project" value="TreeGrafter"/>
</dbReference>
<dbReference type="GO" id="GO:0046872">
    <property type="term" value="F:metal ion binding"/>
    <property type="evidence" value="ECO:0007669"/>
    <property type="project" value="UniProtKB-KW"/>
</dbReference>
<dbReference type="Pfam" id="PF01026">
    <property type="entry name" value="TatD_DNase"/>
    <property type="match status" value="1"/>
</dbReference>
<dbReference type="PROSITE" id="PS01091">
    <property type="entry name" value="TATD_3"/>
    <property type="match status" value="1"/>
</dbReference>
<dbReference type="AlphaFoldDB" id="U2FQP4"/>
<dbReference type="InParanoid" id="U2FQP4"/>
<dbReference type="FunFam" id="3.20.20.140:FF:000005">
    <property type="entry name" value="TatD family hydrolase"/>
    <property type="match status" value="1"/>
</dbReference>
<dbReference type="Gene3D" id="3.20.20.140">
    <property type="entry name" value="Metal-dependent hydrolases"/>
    <property type="match status" value="1"/>
</dbReference>
<sequence>MYFDTHTHLNADQFTEIREDIIQESLNEKVTKMVVVGFDEKTNKLANQIVQDYDFLYASAGIHPVDAHEATEDDFKLVEQLLKQDKTVAVGECGLDYYWQKDTKDVQAEVFKRQLRYSREYKKPIIIHTRDAMKDTYDLLKEEFEENGPISGIMHCYSGSPEMAEKFLELGLHISLGGPVTFKNAKMPKEVAKMVPSNRLLIETDCPYLAPHPFRGKLNKPSLVPLVAKEIARLRDTDAYEVAKCTYTNAMTLFNIED</sequence>
<gene>
    <name evidence="4" type="ORF">HLPCO_000978</name>
</gene>
<keyword evidence="1 3" id="KW-0479">Metal-binding</keyword>
<reference evidence="4 5" key="1">
    <citation type="journal article" date="2011" name="J. Bacteriol.">
        <title>Genome sequence of Haloplasma contractile, an unusual contractile bacterium from a deep-sea anoxic brine lake.</title>
        <authorList>
            <person name="Antunes A."/>
            <person name="Alam I."/>
            <person name="El Dorry H."/>
            <person name="Siam R."/>
            <person name="Robertson A."/>
            <person name="Bajic V.B."/>
            <person name="Stingl U."/>
        </authorList>
    </citation>
    <scope>NUCLEOTIDE SEQUENCE [LARGE SCALE GENOMIC DNA]</scope>
    <source>
        <strain evidence="4 5">SSD-17B</strain>
    </source>
</reference>
<keyword evidence="2" id="KW-0378">Hydrolase</keyword>
<dbReference type="Proteomes" id="UP000005707">
    <property type="component" value="Unassembled WGS sequence"/>
</dbReference>
<evidence type="ECO:0000256" key="3">
    <source>
        <dbReference type="PIRSR" id="PIRSR005902-1"/>
    </source>
</evidence>
<dbReference type="STRING" id="1033810.HLPCO_000978"/>